<keyword evidence="3" id="KW-0663">Pyridoxal phosphate</keyword>
<evidence type="ECO:0000256" key="3">
    <source>
        <dbReference type="ARBA" id="ARBA00022898"/>
    </source>
</evidence>
<comment type="cofactor">
    <cofactor evidence="1">
        <name>pyridoxal 5'-phosphate</name>
        <dbReference type="ChEBI" id="CHEBI:597326"/>
    </cofactor>
</comment>
<dbReference type="RefSeq" id="WP_346754415.1">
    <property type="nucleotide sequence ID" value="NZ_JAUJEA010000011.1"/>
</dbReference>
<dbReference type="Gene3D" id="3.40.50.1100">
    <property type="match status" value="2"/>
</dbReference>
<dbReference type="PANTHER" id="PTHR43780:SF2">
    <property type="entry name" value="1-AMINOCYCLOPROPANE-1-CARBOXYLATE DEAMINASE-RELATED"/>
    <property type="match status" value="1"/>
</dbReference>
<proteinExistence type="inferred from homology"/>
<dbReference type="Pfam" id="PF00291">
    <property type="entry name" value="PALP"/>
    <property type="match status" value="1"/>
</dbReference>
<evidence type="ECO:0000256" key="1">
    <source>
        <dbReference type="ARBA" id="ARBA00001933"/>
    </source>
</evidence>
<comment type="caution">
    <text evidence="5">The sequence shown here is derived from an EMBL/GenBank/DDBJ whole genome shotgun (WGS) entry which is preliminary data.</text>
</comment>
<comment type="similarity">
    <text evidence="2">Belongs to the ACC deaminase/D-cysteine desulfhydrase family.</text>
</comment>
<gene>
    <name evidence="5" type="ORF">QQ008_23570</name>
</gene>
<organism evidence="5 6">
    <name type="scientific">Splendidivirga corallicola</name>
    <dbReference type="NCBI Taxonomy" id="3051826"/>
    <lineage>
        <taxon>Bacteria</taxon>
        <taxon>Pseudomonadati</taxon>
        <taxon>Bacteroidota</taxon>
        <taxon>Cytophagia</taxon>
        <taxon>Cytophagales</taxon>
        <taxon>Splendidivirgaceae</taxon>
        <taxon>Splendidivirga</taxon>
    </lineage>
</organism>
<keyword evidence="6" id="KW-1185">Reference proteome</keyword>
<dbReference type="EMBL" id="JAUJEA010000011">
    <property type="protein sequence ID" value="MDN5204392.1"/>
    <property type="molecule type" value="Genomic_DNA"/>
</dbReference>
<evidence type="ECO:0000313" key="6">
    <source>
        <dbReference type="Proteomes" id="UP001172082"/>
    </source>
</evidence>
<dbReference type="Proteomes" id="UP001172082">
    <property type="component" value="Unassembled WGS sequence"/>
</dbReference>
<evidence type="ECO:0000256" key="2">
    <source>
        <dbReference type="ARBA" id="ARBA00008639"/>
    </source>
</evidence>
<evidence type="ECO:0000313" key="5">
    <source>
        <dbReference type="EMBL" id="MDN5204392.1"/>
    </source>
</evidence>
<accession>A0ABT8KWR2</accession>
<name>A0ABT8KWR2_9BACT</name>
<protein>
    <submittedName>
        <fullName evidence="5">Pyridoxal-phosphate dependent enzyme</fullName>
    </submittedName>
</protein>
<dbReference type="InterPro" id="IPR001926">
    <property type="entry name" value="TrpB-like_PALP"/>
</dbReference>
<dbReference type="PANTHER" id="PTHR43780">
    <property type="entry name" value="1-AMINOCYCLOPROPANE-1-CARBOXYLATE DEAMINASE-RELATED"/>
    <property type="match status" value="1"/>
</dbReference>
<dbReference type="PIRSF" id="PIRSF006278">
    <property type="entry name" value="ACCD_DCysDesulf"/>
    <property type="match status" value="1"/>
</dbReference>
<dbReference type="InterPro" id="IPR027278">
    <property type="entry name" value="ACCD_DCysDesulf"/>
</dbReference>
<dbReference type="SUPFAM" id="SSF53686">
    <property type="entry name" value="Tryptophan synthase beta subunit-like PLP-dependent enzymes"/>
    <property type="match status" value="1"/>
</dbReference>
<evidence type="ECO:0000259" key="4">
    <source>
        <dbReference type="Pfam" id="PF00291"/>
    </source>
</evidence>
<dbReference type="InterPro" id="IPR036052">
    <property type="entry name" value="TrpB-like_PALP_sf"/>
</dbReference>
<feature type="domain" description="Tryptophan synthase beta chain-like PALP" evidence="4">
    <location>
        <begin position="17"/>
        <end position="288"/>
    </location>
</feature>
<reference evidence="5" key="1">
    <citation type="submission" date="2023-06" db="EMBL/GenBank/DDBJ databases">
        <title>Genomic of Parafulvivirga corallium.</title>
        <authorList>
            <person name="Wang G."/>
        </authorList>
    </citation>
    <scope>NUCLEOTIDE SEQUENCE</scope>
    <source>
        <strain evidence="5">BMA10</strain>
    </source>
</reference>
<sequence>MTGISDRIPLQRIYESAFDEKKIQLFIKREDMIHPVISGNKWRKLKYNLVEAKKKGFKKLLTFGGAYSNHILSVAGAGKEYGFETIGIIRGEESLPLNPTLKTSSQKFGMQLHYVSRSKYKDKNDSSFIESLRAQFGDFYLLPEGGTNVLAIKGCIEIVEDIDMDFDYICSSCGTGGTLSGIIIGLKGSKKALGFSALKGDFLEKDISQFIHDYHGINYNNWSVNSDFHFGGYAKVKPELISFINDFKERHGIPLDPIYTGKMLFGIYDLVDKGYFENESKIIAIHTGGLQGIEGFNERYGGVIQ</sequence>